<keyword evidence="4" id="KW-0460">Magnesium</keyword>
<proteinExistence type="predicted"/>
<dbReference type="GO" id="GO:0032259">
    <property type="term" value="P:methylation"/>
    <property type="evidence" value="ECO:0007669"/>
    <property type="project" value="UniProtKB-KW"/>
</dbReference>
<evidence type="ECO:0000313" key="6">
    <source>
        <dbReference type="Proteomes" id="UP001497516"/>
    </source>
</evidence>
<protein>
    <submittedName>
        <fullName evidence="5">Uncharacterized protein</fullName>
    </submittedName>
</protein>
<evidence type="ECO:0000256" key="1">
    <source>
        <dbReference type="ARBA" id="ARBA00022603"/>
    </source>
</evidence>
<evidence type="ECO:0000256" key="3">
    <source>
        <dbReference type="ARBA" id="ARBA00022723"/>
    </source>
</evidence>
<dbReference type="Pfam" id="PF03492">
    <property type="entry name" value="Methyltransf_7"/>
    <property type="match status" value="1"/>
</dbReference>
<gene>
    <name evidence="5" type="ORF">LTRI10_LOCUS28422</name>
</gene>
<dbReference type="Proteomes" id="UP001497516">
    <property type="component" value="Chromosome 5"/>
</dbReference>
<keyword evidence="6" id="KW-1185">Reference proteome</keyword>
<evidence type="ECO:0000256" key="4">
    <source>
        <dbReference type="ARBA" id="ARBA00022842"/>
    </source>
</evidence>
<keyword evidence="3" id="KW-0479">Metal-binding</keyword>
<sequence length="89" mass="9787">MPSAMEVEAEVQKQGSFAIERLEVWDMNWDAGYEGEVTSLPAGDGGYNLSKCTEAVFGPVIAHNFDSTSEIIDEVFKRYGLLPSKESPI</sequence>
<dbReference type="Gene3D" id="3.40.50.150">
    <property type="entry name" value="Vaccinia Virus protein VP39"/>
    <property type="match status" value="1"/>
</dbReference>
<evidence type="ECO:0000256" key="2">
    <source>
        <dbReference type="ARBA" id="ARBA00022679"/>
    </source>
</evidence>
<dbReference type="InterPro" id="IPR042086">
    <property type="entry name" value="MeTrfase_capping"/>
</dbReference>
<accession>A0AAV2END0</accession>
<evidence type="ECO:0000313" key="5">
    <source>
        <dbReference type="EMBL" id="CAL1387435.1"/>
    </source>
</evidence>
<dbReference type="Gene3D" id="1.10.1200.270">
    <property type="entry name" value="Methyltransferase, alpha-helical capping domain"/>
    <property type="match status" value="1"/>
</dbReference>
<keyword evidence="1" id="KW-0489">Methyltransferase</keyword>
<keyword evidence="2" id="KW-0808">Transferase</keyword>
<dbReference type="SUPFAM" id="SSF53335">
    <property type="entry name" value="S-adenosyl-L-methionine-dependent methyltransferases"/>
    <property type="match status" value="1"/>
</dbReference>
<dbReference type="AlphaFoldDB" id="A0AAV2END0"/>
<dbReference type="InterPro" id="IPR029063">
    <property type="entry name" value="SAM-dependent_MTases_sf"/>
</dbReference>
<dbReference type="GO" id="GO:0046872">
    <property type="term" value="F:metal ion binding"/>
    <property type="evidence" value="ECO:0007669"/>
    <property type="project" value="UniProtKB-KW"/>
</dbReference>
<dbReference type="InterPro" id="IPR005299">
    <property type="entry name" value="MeTrfase_7"/>
</dbReference>
<organism evidence="5 6">
    <name type="scientific">Linum trigynum</name>
    <dbReference type="NCBI Taxonomy" id="586398"/>
    <lineage>
        <taxon>Eukaryota</taxon>
        <taxon>Viridiplantae</taxon>
        <taxon>Streptophyta</taxon>
        <taxon>Embryophyta</taxon>
        <taxon>Tracheophyta</taxon>
        <taxon>Spermatophyta</taxon>
        <taxon>Magnoliopsida</taxon>
        <taxon>eudicotyledons</taxon>
        <taxon>Gunneridae</taxon>
        <taxon>Pentapetalae</taxon>
        <taxon>rosids</taxon>
        <taxon>fabids</taxon>
        <taxon>Malpighiales</taxon>
        <taxon>Linaceae</taxon>
        <taxon>Linum</taxon>
    </lineage>
</organism>
<dbReference type="EMBL" id="OZ034818">
    <property type="protein sequence ID" value="CAL1387435.1"/>
    <property type="molecule type" value="Genomic_DNA"/>
</dbReference>
<name>A0AAV2END0_9ROSI</name>
<reference evidence="5 6" key="1">
    <citation type="submission" date="2024-04" db="EMBL/GenBank/DDBJ databases">
        <authorList>
            <person name="Fracassetti M."/>
        </authorList>
    </citation>
    <scope>NUCLEOTIDE SEQUENCE [LARGE SCALE GENOMIC DNA]</scope>
</reference>
<dbReference type="GO" id="GO:0008168">
    <property type="term" value="F:methyltransferase activity"/>
    <property type="evidence" value="ECO:0007669"/>
    <property type="project" value="UniProtKB-KW"/>
</dbReference>